<sequence>MASGLVGALIDSGNKLIRRRPVDLATFLAALDVTEPRRLLDSAEGRRDARHHLDLAWEQTVSSLARPESLPEVVERRARTRVHPAAPWLTAAVAGGGGALVVSGSQPAPLEAVGVLAVVGVTAIGSAWTWRPRTAGRDRKFTVSGASAVLARAQALAAGQSVGDPEALRAADRLLALVQGDAQEAEAAEEAARAAGVVTPQGTLLPEGQLSPAHRAVADEVLTQRAELVRGLLHLQGAVLRISEDDRRIRREEYRRIVEDLDG</sequence>
<accession>A0A7Y9RWT9</accession>
<dbReference type="RefSeq" id="WP_179500937.1">
    <property type="nucleotide sequence ID" value="NZ_JACCAA010000001.1"/>
</dbReference>
<keyword evidence="2" id="KW-1185">Reference proteome</keyword>
<reference evidence="1 2" key="1">
    <citation type="submission" date="2020-07" db="EMBL/GenBank/DDBJ databases">
        <title>Sequencing the genomes of 1000 actinobacteria strains.</title>
        <authorList>
            <person name="Klenk H.-P."/>
        </authorList>
    </citation>
    <scope>NUCLEOTIDE SEQUENCE [LARGE SCALE GENOMIC DNA]</scope>
    <source>
        <strain evidence="1 2">DSM 23819</strain>
    </source>
</reference>
<dbReference type="AlphaFoldDB" id="A0A7Y9RWT9"/>
<gene>
    <name evidence="1" type="ORF">BJ980_000623</name>
</gene>
<evidence type="ECO:0000313" key="2">
    <source>
        <dbReference type="Proteomes" id="UP000540656"/>
    </source>
</evidence>
<proteinExistence type="predicted"/>
<protein>
    <submittedName>
        <fullName evidence="1">Uncharacterized protein</fullName>
    </submittedName>
</protein>
<comment type="caution">
    <text evidence="1">The sequence shown here is derived from an EMBL/GenBank/DDBJ whole genome shotgun (WGS) entry which is preliminary data.</text>
</comment>
<name>A0A7Y9RWT9_9ACTN</name>
<evidence type="ECO:0000313" key="1">
    <source>
        <dbReference type="EMBL" id="NYG57700.1"/>
    </source>
</evidence>
<dbReference type="EMBL" id="JACCAA010000001">
    <property type="protein sequence ID" value="NYG57700.1"/>
    <property type="molecule type" value="Genomic_DNA"/>
</dbReference>
<organism evidence="1 2">
    <name type="scientific">Nocardioides daedukensis</name>
    <dbReference type="NCBI Taxonomy" id="634462"/>
    <lineage>
        <taxon>Bacteria</taxon>
        <taxon>Bacillati</taxon>
        <taxon>Actinomycetota</taxon>
        <taxon>Actinomycetes</taxon>
        <taxon>Propionibacteriales</taxon>
        <taxon>Nocardioidaceae</taxon>
        <taxon>Nocardioides</taxon>
    </lineage>
</organism>
<dbReference type="Proteomes" id="UP000540656">
    <property type="component" value="Unassembled WGS sequence"/>
</dbReference>